<proteinExistence type="predicted"/>
<dbReference type="EMBL" id="CM029038">
    <property type="protein sequence ID" value="KAG2651480.1"/>
    <property type="molecule type" value="Genomic_DNA"/>
</dbReference>
<evidence type="ECO:0000256" key="1">
    <source>
        <dbReference type="SAM" id="MobiDB-lite"/>
    </source>
</evidence>
<reference evidence="3" key="1">
    <citation type="submission" date="2020-05" db="EMBL/GenBank/DDBJ databases">
        <title>WGS assembly of Panicum virgatum.</title>
        <authorList>
            <person name="Lovell J.T."/>
            <person name="Jenkins J."/>
            <person name="Shu S."/>
            <person name="Juenger T.E."/>
            <person name="Schmutz J."/>
        </authorList>
    </citation>
    <scope>NUCLEOTIDE SEQUENCE</scope>
    <source>
        <strain evidence="3">AP13</strain>
    </source>
</reference>
<keyword evidence="4" id="KW-1185">Reference proteome</keyword>
<gene>
    <name evidence="3" type="ORF">PVAP13_1NG267700</name>
</gene>
<evidence type="ECO:0000313" key="4">
    <source>
        <dbReference type="Proteomes" id="UP000823388"/>
    </source>
</evidence>
<dbReference type="InterPro" id="IPR005069">
    <property type="entry name" value="Nucl-diP-sugar_transferase"/>
</dbReference>
<feature type="region of interest" description="Disordered" evidence="1">
    <location>
        <begin position="176"/>
        <end position="216"/>
    </location>
</feature>
<name>A0A8T0WUG6_PANVG</name>
<evidence type="ECO:0000313" key="3">
    <source>
        <dbReference type="EMBL" id="KAG2651480.1"/>
    </source>
</evidence>
<dbReference type="PANTHER" id="PTHR46038">
    <property type="entry name" value="EXPRESSED PROTEIN-RELATED"/>
    <property type="match status" value="1"/>
</dbReference>
<dbReference type="PANTHER" id="PTHR46038:SF10">
    <property type="entry name" value="GLYCOSYLTRANSFERASE"/>
    <property type="match status" value="1"/>
</dbReference>
<dbReference type="Proteomes" id="UP000823388">
    <property type="component" value="Chromosome 1N"/>
</dbReference>
<dbReference type="Pfam" id="PF03407">
    <property type="entry name" value="Nucleotid_trans"/>
    <property type="match status" value="1"/>
</dbReference>
<accession>A0A8T0WUG6</accession>
<protein>
    <recommendedName>
        <fullName evidence="2">Nucleotide-diphospho-sugar transferase domain-containing protein</fullName>
    </recommendedName>
</protein>
<sequence>MANDTVILTDDAELGVVGARIGSMLDVFLESFRTGESTREHLVIVSLDTTAHARCRQIHRHCLALVTDGVDFSGQKNFMTDGYLKMMWRRIDFLRQALEKGFSFIFTDTDIVWFRNPLPQFYFYPDGDLQIACDRFTGDPDDLSNAPNGGFAYVRSNTETIEFYRFWYAARDREAPGAARPGRAQRHQERPLRRHQNQVPQHRALRRPVRAEPEHEQGLHHARQLYCCIGLRRKIGDLNAMLQDWRRFMALPCKDQQFASWTVPRNCSLQKLER</sequence>
<comment type="caution">
    <text evidence="3">The sequence shown here is derived from an EMBL/GenBank/DDBJ whole genome shotgun (WGS) entry which is preliminary data.</text>
</comment>
<dbReference type="AlphaFoldDB" id="A0A8T0WUG6"/>
<evidence type="ECO:0000259" key="2">
    <source>
        <dbReference type="Pfam" id="PF03407"/>
    </source>
</evidence>
<dbReference type="InterPro" id="IPR044821">
    <property type="entry name" value="At1g28695/At4g15970-like"/>
</dbReference>
<feature type="domain" description="Nucleotide-diphospho-sugar transferase" evidence="2">
    <location>
        <begin position="39"/>
        <end position="177"/>
    </location>
</feature>
<organism evidence="3 4">
    <name type="scientific">Panicum virgatum</name>
    <name type="common">Blackwell switchgrass</name>
    <dbReference type="NCBI Taxonomy" id="38727"/>
    <lineage>
        <taxon>Eukaryota</taxon>
        <taxon>Viridiplantae</taxon>
        <taxon>Streptophyta</taxon>
        <taxon>Embryophyta</taxon>
        <taxon>Tracheophyta</taxon>
        <taxon>Spermatophyta</taxon>
        <taxon>Magnoliopsida</taxon>
        <taxon>Liliopsida</taxon>
        <taxon>Poales</taxon>
        <taxon>Poaceae</taxon>
        <taxon>PACMAD clade</taxon>
        <taxon>Panicoideae</taxon>
        <taxon>Panicodae</taxon>
        <taxon>Paniceae</taxon>
        <taxon>Panicinae</taxon>
        <taxon>Panicum</taxon>
        <taxon>Panicum sect. Hiantes</taxon>
    </lineage>
</organism>